<sequence length="183" mass="20074">MPKITISTRTDEWNSYRFRATGKIDAEASQLNDHDEVDGTEIEGQVSSGKDTIVFDGVPLDFAADQPWQLDCRLNMGGGAERVVPPFLNAAEFEIKSQGCHYMLSVAEPGMILRGGGAEWNDNVLTQSNTLAAGNVKGGNADSYRIWPFTQVSVVADQPAKARFKGSERGWQDVEVFSPPMEF</sequence>
<protein>
    <submittedName>
        <fullName evidence="1">Uncharacterized protein</fullName>
    </submittedName>
</protein>
<dbReference type="EMBL" id="AOMD01000002">
    <property type="protein sequence ID" value="EMA47977.1"/>
    <property type="molecule type" value="Genomic_DNA"/>
</dbReference>
<dbReference type="PATRIC" id="fig|1227455.4.peg.175"/>
<evidence type="ECO:0000313" key="1">
    <source>
        <dbReference type="EMBL" id="EMA47977.1"/>
    </source>
</evidence>
<dbReference type="Proteomes" id="UP000011669">
    <property type="component" value="Unassembled WGS sequence"/>
</dbReference>
<dbReference type="RefSeq" id="WP_006075974.1">
    <property type="nucleotide sequence ID" value="NZ_AOMD01000002.1"/>
</dbReference>
<dbReference type="STRING" id="1227455.C449_00855"/>
<dbReference type="InParanoid" id="M0MQH7"/>
<comment type="caution">
    <text evidence="1">The sequence shown here is derived from an EMBL/GenBank/DDBJ whole genome shotgun (WGS) entry which is preliminary data.</text>
</comment>
<name>M0MQH7_9EURY</name>
<dbReference type="AlphaFoldDB" id="M0MQH7"/>
<keyword evidence="2" id="KW-1185">Reference proteome</keyword>
<organism evidence="1 2">
    <name type="scientific">Halococcus saccharolyticus DSM 5350</name>
    <dbReference type="NCBI Taxonomy" id="1227455"/>
    <lineage>
        <taxon>Archaea</taxon>
        <taxon>Methanobacteriati</taxon>
        <taxon>Methanobacteriota</taxon>
        <taxon>Stenosarchaea group</taxon>
        <taxon>Halobacteria</taxon>
        <taxon>Halobacteriales</taxon>
        <taxon>Halococcaceae</taxon>
        <taxon>Halococcus</taxon>
    </lineage>
</organism>
<reference evidence="1 2" key="1">
    <citation type="journal article" date="2014" name="PLoS Genet.">
        <title>Phylogenetically driven sequencing of extremely halophilic archaea reveals strategies for static and dynamic osmo-response.</title>
        <authorList>
            <person name="Becker E.A."/>
            <person name="Seitzer P.M."/>
            <person name="Tritt A."/>
            <person name="Larsen D."/>
            <person name="Krusor M."/>
            <person name="Yao A.I."/>
            <person name="Wu D."/>
            <person name="Madern D."/>
            <person name="Eisen J.A."/>
            <person name="Darling A.E."/>
            <person name="Facciotti M.T."/>
        </authorList>
    </citation>
    <scope>NUCLEOTIDE SEQUENCE [LARGE SCALE GENOMIC DNA]</scope>
    <source>
        <strain evidence="1 2">DSM 5350</strain>
    </source>
</reference>
<gene>
    <name evidence="1" type="ORF">C449_00855</name>
</gene>
<evidence type="ECO:0000313" key="2">
    <source>
        <dbReference type="Proteomes" id="UP000011669"/>
    </source>
</evidence>
<accession>M0MQH7</accession>
<proteinExistence type="predicted"/>